<dbReference type="RefSeq" id="XP_038777355.1">
    <property type="nucleotide sequence ID" value="XM_038921427.1"/>
</dbReference>
<organism evidence="2 3">
    <name type="scientific">Eeniella nana</name>
    <name type="common">Yeast</name>
    <name type="synonym">Brettanomyces nanus</name>
    <dbReference type="NCBI Taxonomy" id="13502"/>
    <lineage>
        <taxon>Eukaryota</taxon>
        <taxon>Fungi</taxon>
        <taxon>Dikarya</taxon>
        <taxon>Ascomycota</taxon>
        <taxon>Saccharomycotina</taxon>
        <taxon>Pichiomycetes</taxon>
        <taxon>Pichiales</taxon>
        <taxon>Pichiaceae</taxon>
        <taxon>Brettanomyces</taxon>
    </lineage>
</organism>
<dbReference type="OrthoDB" id="2152680at2759"/>
<dbReference type="EMBL" id="CP064812">
    <property type="protein sequence ID" value="QPG73790.1"/>
    <property type="molecule type" value="Genomic_DNA"/>
</dbReference>
<dbReference type="Proteomes" id="UP000662931">
    <property type="component" value="Chromosome 1"/>
</dbReference>
<dbReference type="InterPro" id="IPR018626">
    <property type="entry name" value="LCHN/Anr2"/>
</dbReference>
<evidence type="ECO:0000313" key="2">
    <source>
        <dbReference type="EMBL" id="QPG73790.1"/>
    </source>
</evidence>
<dbReference type="KEGG" id="bnn:FOA43_001104"/>
<dbReference type="Pfam" id="PF14831">
    <property type="entry name" value="DUF4484"/>
    <property type="match status" value="1"/>
</dbReference>
<dbReference type="InterPro" id="IPR028115">
    <property type="entry name" value="DUF4484"/>
</dbReference>
<sequence>MSRKNHGHILHPLTYEPIMSLDSLPFISSMFLAKFDVHSGYKLKWFKSNNDQIYTPNNLEFKALPSGLHSVSSDTICFVQQKAGLDDKPIDGSDLLYGLTVFRQNTLAQQQMDSVRQEQRAEDQTDTTVNSVASIDRSKVKLFSLGILIDPEHLRAGQSPSLEIPWKPKIYAACWQYRHDLMRIMDEFIECGTEKDERLFYVRFDRYFELHRFKVPFENSDAVDLTTASSALSGSALNDAATRRASMHASEHASEYVGHQLATPSEHVESVYSETIEPSSVAPSASSLDTSFKENLLSEGHMVYGLLDLFNTLGPLLYKLWRLSLLRKKVIFYVKSQGSVVKPNDDAGGDSIKITDLSRFIYCLSLISSIPKEIRTSLVKSGIIDFDSLETHLPVYNLCVNDLDFIKNIHCGFIGSTSDQIILEKPDLYDYCVRLKRGSATEIISSDGKTINLGSHRDLEAFEVVKSMLDDGDIDNSIDFVSTCDSASVREIIWRGLSWWATAGESSEDTDRQFQLETSNFEDLASNDNSTKETEIIALVGYFQKLTTRLFNMLMEVVVNNESDVNNEMSESSSTLLGTDNDHGVDNTSTIWVRFQDMYEMGLDPYSSEDCHFVEQLIKLWWAKEAKVGSPCTKLCCLYG</sequence>
<dbReference type="GeneID" id="62194505"/>
<dbReference type="AlphaFoldDB" id="A0A875RNI7"/>
<reference evidence="2" key="1">
    <citation type="submission" date="2020-10" db="EMBL/GenBank/DDBJ databases">
        <authorList>
            <person name="Roach M.J.R."/>
        </authorList>
    </citation>
    <scope>NUCLEOTIDE SEQUENCE</scope>
    <source>
        <strain evidence="2">CBS 1945</strain>
    </source>
</reference>
<dbReference type="GO" id="GO:0005811">
    <property type="term" value="C:lipid droplet"/>
    <property type="evidence" value="ECO:0007669"/>
    <property type="project" value="TreeGrafter"/>
</dbReference>
<name>A0A875RNI7_EENNA</name>
<evidence type="ECO:0000313" key="3">
    <source>
        <dbReference type="Proteomes" id="UP000662931"/>
    </source>
</evidence>
<dbReference type="PANTHER" id="PTHR28153:SF1">
    <property type="entry name" value="DUF4484 DOMAIN-CONTAINING PROTEIN"/>
    <property type="match status" value="1"/>
</dbReference>
<dbReference type="InterPro" id="IPR053056">
    <property type="entry name" value="Lipid_Metab_Assoc_Protein"/>
</dbReference>
<keyword evidence="3" id="KW-1185">Reference proteome</keyword>
<evidence type="ECO:0000259" key="1">
    <source>
        <dbReference type="Pfam" id="PF14831"/>
    </source>
</evidence>
<feature type="domain" description="DUF4484" evidence="1">
    <location>
        <begin position="490"/>
        <end position="637"/>
    </location>
</feature>
<gene>
    <name evidence="2" type="ORF">FOA43_001104</name>
</gene>
<dbReference type="Pfam" id="PF09804">
    <property type="entry name" value="DENND11"/>
    <property type="match status" value="1"/>
</dbReference>
<accession>A0A875RNI7</accession>
<dbReference type="PANTHER" id="PTHR28153">
    <property type="entry name" value="PROTEIN, PUTATIVE-RELATED"/>
    <property type="match status" value="1"/>
</dbReference>
<proteinExistence type="predicted"/>
<protein>
    <recommendedName>
        <fullName evidence="1">DUF4484 domain-containing protein</fullName>
    </recommendedName>
</protein>